<feature type="region of interest" description="Disordered" evidence="7">
    <location>
        <begin position="487"/>
        <end position="519"/>
    </location>
</feature>
<dbReference type="GO" id="GO:0005737">
    <property type="term" value="C:cytoplasm"/>
    <property type="evidence" value="ECO:0007669"/>
    <property type="project" value="UniProtKB-ARBA"/>
</dbReference>
<name>A0A9W7GMB0_9STRA</name>
<protein>
    <recommendedName>
        <fullName evidence="13">SRP54-type proteins GTP-binding domain-containing protein</fullName>
    </recommendedName>
</protein>
<keyword evidence="5" id="KW-0472">Membrane</keyword>
<evidence type="ECO:0000256" key="3">
    <source>
        <dbReference type="ARBA" id="ARBA00022741"/>
    </source>
</evidence>
<dbReference type="InterPro" id="IPR003593">
    <property type="entry name" value="AAA+_ATPase"/>
</dbReference>
<comment type="similarity">
    <text evidence="2">Belongs to the GTP-binding SRP family.</text>
</comment>
<dbReference type="GO" id="GO:0003924">
    <property type="term" value="F:GTPase activity"/>
    <property type="evidence" value="ECO:0007669"/>
    <property type="project" value="TreeGrafter"/>
</dbReference>
<evidence type="ECO:0000259" key="9">
    <source>
        <dbReference type="SMART" id="SM00962"/>
    </source>
</evidence>
<dbReference type="SMART" id="SM00962">
    <property type="entry name" value="SRP54"/>
    <property type="match status" value="1"/>
</dbReference>
<dbReference type="OrthoDB" id="1727884at2759"/>
<organism evidence="11 12">
    <name type="scientific">Triparma columacea</name>
    <dbReference type="NCBI Taxonomy" id="722753"/>
    <lineage>
        <taxon>Eukaryota</taxon>
        <taxon>Sar</taxon>
        <taxon>Stramenopiles</taxon>
        <taxon>Ochrophyta</taxon>
        <taxon>Bolidophyceae</taxon>
        <taxon>Parmales</taxon>
        <taxon>Triparmaceae</taxon>
        <taxon>Triparma</taxon>
    </lineage>
</organism>
<dbReference type="GO" id="GO:0005525">
    <property type="term" value="F:GTP binding"/>
    <property type="evidence" value="ECO:0007669"/>
    <property type="project" value="UniProtKB-KW"/>
</dbReference>
<keyword evidence="12" id="KW-1185">Reference proteome</keyword>
<dbReference type="SMART" id="SM00963">
    <property type="entry name" value="SRP54_N"/>
    <property type="match status" value="1"/>
</dbReference>
<feature type="domain" description="Signal recognition particle SRP54 helical bundle" evidence="10">
    <location>
        <begin position="104"/>
        <end position="179"/>
    </location>
</feature>
<dbReference type="SMART" id="SM00382">
    <property type="entry name" value="AAA"/>
    <property type="match status" value="1"/>
</dbReference>
<keyword evidence="3" id="KW-0547">Nucleotide-binding</keyword>
<dbReference type="SUPFAM" id="SSF47364">
    <property type="entry name" value="Domain of the SRP/SRP receptor G-proteins"/>
    <property type="match status" value="1"/>
</dbReference>
<dbReference type="AlphaFoldDB" id="A0A9W7GMB0"/>
<dbReference type="Pfam" id="PF00448">
    <property type="entry name" value="SRP54"/>
    <property type="match status" value="1"/>
</dbReference>
<evidence type="ECO:0000313" key="11">
    <source>
        <dbReference type="EMBL" id="GMI47509.1"/>
    </source>
</evidence>
<evidence type="ECO:0000256" key="1">
    <source>
        <dbReference type="ARBA" id="ARBA00004170"/>
    </source>
</evidence>
<evidence type="ECO:0000259" key="8">
    <source>
        <dbReference type="SMART" id="SM00382"/>
    </source>
</evidence>
<dbReference type="InterPro" id="IPR036225">
    <property type="entry name" value="SRP/SRP_N"/>
</dbReference>
<feature type="compositionally biased region" description="Basic residues" evidence="7">
    <location>
        <begin position="500"/>
        <end position="519"/>
    </location>
</feature>
<dbReference type="Gene3D" id="1.20.120.140">
    <property type="entry name" value="Signal recognition particle SRP54, nucleotide-binding domain"/>
    <property type="match status" value="1"/>
</dbReference>
<dbReference type="InterPro" id="IPR000897">
    <property type="entry name" value="SRP54_GTPase_dom"/>
</dbReference>
<evidence type="ECO:0000256" key="7">
    <source>
        <dbReference type="SAM" id="MobiDB-lite"/>
    </source>
</evidence>
<evidence type="ECO:0000313" key="12">
    <source>
        <dbReference type="Proteomes" id="UP001165065"/>
    </source>
</evidence>
<dbReference type="InterPro" id="IPR013822">
    <property type="entry name" value="Signal_recog_particl_SRP54_hlx"/>
</dbReference>
<dbReference type="Gene3D" id="3.40.50.300">
    <property type="entry name" value="P-loop containing nucleotide triphosphate hydrolases"/>
    <property type="match status" value="1"/>
</dbReference>
<dbReference type="Proteomes" id="UP001165065">
    <property type="component" value="Unassembled WGS sequence"/>
</dbReference>
<dbReference type="InterPro" id="IPR027417">
    <property type="entry name" value="P-loop_NTPase"/>
</dbReference>
<dbReference type="SUPFAM" id="SSF52540">
    <property type="entry name" value="P-loop containing nucleoside triphosphate hydrolases"/>
    <property type="match status" value="1"/>
</dbReference>
<gene>
    <name evidence="11" type="ORF">TrCOL_g4776</name>
</gene>
<dbReference type="GO" id="GO:0006614">
    <property type="term" value="P:SRP-dependent cotranslational protein targeting to membrane"/>
    <property type="evidence" value="ECO:0007669"/>
    <property type="project" value="InterPro"/>
</dbReference>
<dbReference type="GO" id="GO:0005047">
    <property type="term" value="F:signal recognition particle binding"/>
    <property type="evidence" value="ECO:0007669"/>
    <property type="project" value="TreeGrafter"/>
</dbReference>
<reference evidence="12" key="1">
    <citation type="journal article" date="2023" name="Commun. Biol.">
        <title>Genome analysis of Parmales, the sister group of diatoms, reveals the evolutionary specialization of diatoms from phago-mixotrophs to photoautotrophs.</title>
        <authorList>
            <person name="Ban H."/>
            <person name="Sato S."/>
            <person name="Yoshikawa S."/>
            <person name="Yamada K."/>
            <person name="Nakamura Y."/>
            <person name="Ichinomiya M."/>
            <person name="Sato N."/>
            <person name="Blanc-Mathieu R."/>
            <person name="Endo H."/>
            <person name="Kuwata A."/>
            <person name="Ogata H."/>
        </authorList>
    </citation>
    <scope>NUCLEOTIDE SEQUENCE [LARGE SCALE GENOMIC DNA]</scope>
</reference>
<feature type="domain" description="SRP54-type proteins GTP-binding" evidence="9">
    <location>
        <begin position="201"/>
        <end position="425"/>
    </location>
</feature>
<keyword evidence="4" id="KW-0342">GTP-binding</keyword>
<dbReference type="PANTHER" id="PTHR43134">
    <property type="entry name" value="SIGNAL RECOGNITION PARTICLE RECEPTOR SUBUNIT ALPHA"/>
    <property type="match status" value="1"/>
</dbReference>
<comment type="subcellular location">
    <subcellularLocation>
        <location evidence="1">Membrane</location>
        <topology evidence="1">Peripheral membrane protein</topology>
    </subcellularLocation>
</comment>
<feature type="compositionally biased region" description="Pro residues" evidence="7">
    <location>
        <begin position="27"/>
        <end position="36"/>
    </location>
</feature>
<evidence type="ECO:0000256" key="6">
    <source>
        <dbReference type="ARBA" id="ARBA00023170"/>
    </source>
</evidence>
<feature type="region of interest" description="Disordered" evidence="7">
    <location>
        <begin position="23"/>
        <end position="44"/>
    </location>
</feature>
<keyword evidence="6" id="KW-0675">Receptor</keyword>
<evidence type="ECO:0000256" key="5">
    <source>
        <dbReference type="ARBA" id="ARBA00023136"/>
    </source>
</evidence>
<evidence type="ECO:0000259" key="10">
    <source>
        <dbReference type="SMART" id="SM00963"/>
    </source>
</evidence>
<dbReference type="PANTHER" id="PTHR43134:SF7">
    <property type="entry name" value="CELL DIVISION PROTEIN FTSY HOMOLOG, CHLOROPLASTIC"/>
    <property type="match status" value="1"/>
</dbReference>
<evidence type="ECO:0000256" key="4">
    <source>
        <dbReference type="ARBA" id="ARBA00023134"/>
    </source>
</evidence>
<comment type="caution">
    <text evidence="11">The sequence shown here is derived from an EMBL/GenBank/DDBJ whole genome shotgun (WGS) entry which is preliminary data.</text>
</comment>
<sequence>MFTIAFKNTQAFLFNPLLRQPTFISPSNPPSTPPSTPSNLGSPRAPPTALHLFNFFNDKVKEGVAQLGNLAAATAQGNITKGLESIGEYVEQENEIFSTKIQSIFKGNAVGEGLLSIFDSTSDVEKMLSSLSDLLLSCDLGVAATSVVIDEVREVLQIDPTLKPNDLKRVVRSSLINILSPSSSSSTPTNAMSFCPPGSPFTVWFVMGSNGMGKTTTIGKLTNLLQTQSKAAVGEEYKILLASCDTYRAAASKQLEVWSQRGEGDVFGPEEYMREKGRTEWTDEELGKIGPSTVLYGALEKAKESGYDHLIVDTSGRLSNNVNLNNELIKMKSVITKFLGRQPDETLLVIDATQGTAALESARVWKKEVGVTSLVLTKLDGMATGGGVVGVTRELGIPVKMVGVGEGIDDLKEFDVGVFVDGIMGEGGEEDWEGIDRKVEVLRGKVREKYMEEEEEEEEEVVEYDKTVVGEVERGEEVTVTEVTEVTTTKDKTMEGPSKAMRRRQQKIAKKRNKKKSRS</sequence>
<dbReference type="EMBL" id="BRYA01000347">
    <property type="protein sequence ID" value="GMI47509.1"/>
    <property type="molecule type" value="Genomic_DNA"/>
</dbReference>
<accession>A0A9W7GMB0</accession>
<feature type="domain" description="AAA+ ATPase" evidence="8">
    <location>
        <begin position="200"/>
        <end position="370"/>
    </location>
</feature>
<proteinExistence type="inferred from homology"/>
<evidence type="ECO:0008006" key="13">
    <source>
        <dbReference type="Google" id="ProtNLM"/>
    </source>
</evidence>
<evidence type="ECO:0000256" key="2">
    <source>
        <dbReference type="ARBA" id="ARBA00008531"/>
    </source>
</evidence>
<dbReference type="GO" id="GO:0016020">
    <property type="term" value="C:membrane"/>
    <property type="evidence" value="ECO:0007669"/>
    <property type="project" value="UniProtKB-SubCell"/>
</dbReference>
<dbReference type="InterPro" id="IPR042101">
    <property type="entry name" value="SRP54_N_sf"/>
</dbReference>